<keyword evidence="2" id="KW-0732">Signal</keyword>
<feature type="domain" description="Lysozyme inhibitor LprI-like N-terminal" evidence="3">
    <location>
        <begin position="99"/>
        <end position="190"/>
    </location>
</feature>
<accession>A0A212LAI1</accession>
<sequence>MLRSCLKSFRVILPALTMLALLSTAPPAFSAERHTEAQPATTNGAGAPSAKNTQTNAIGTAPTTVSPPSGSQGTAPDADQDDFSPAQADSLFSPGYQACMDRAAGVTTDMQDCIAAELDRLEKTIALKQIALPPVLGEERAKSLHEAVVAWESLRKHGSSAMYDPDGGTLSPLIASLWYLEQTARMAQWLNNLGENAE</sequence>
<protein>
    <recommendedName>
        <fullName evidence="3">Lysozyme inhibitor LprI-like N-terminal domain-containing protein</fullName>
    </recommendedName>
</protein>
<gene>
    <name evidence="4" type="ORF">KL86DES1_22008</name>
</gene>
<reference evidence="4" key="1">
    <citation type="submission" date="2016-08" db="EMBL/GenBank/DDBJ databases">
        <authorList>
            <person name="Seilhamer J.J."/>
        </authorList>
    </citation>
    <scope>NUCLEOTIDE SEQUENCE</scope>
    <source>
        <strain evidence="4">86-1</strain>
    </source>
</reference>
<feature type="compositionally biased region" description="Polar residues" evidence="1">
    <location>
        <begin position="38"/>
        <end position="74"/>
    </location>
</feature>
<dbReference type="Pfam" id="PF07007">
    <property type="entry name" value="LprI"/>
    <property type="match status" value="1"/>
</dbReference>
<evidence type="ECO:0000256" key="1">
    <source>
        <dbReference type="SAM" id="MobiDB-lite"/>
    </source>
</evidence>
<dbReference type="InterPro" id="IPR009739">
    <property type="entry name" value="LprI-like_N"/>
</dbReference>
<feature type="chain" id="PRO_5012262062" description="Lysozyme inhibitor LprI-like N-terminal domain-containing protein" evidence="2">
    <location>
        <begin position="31"/>
        <end position="198"/>
    </location>
</feature>
<name>A0A212LAI1_9BACT</name>
<dbReference type="AlphaFoldDB" id="A0A212LAI1"/>
<feature type="signal peptide" evidence="2">
    <location>
        <begin position="1"/>
        <end position="30"/>
    </location>
</feature>
<feature type="region of interest" description="Disordered" evidence="1">
    <location>
        <begin position="30"/>
        <end position="87"/>
    </location>
</feature>
<dbReference type="EMBL" id="FMJC01000002">
    <property type="protein sequence ID" value="SCM74546.1"/>
    <property type="molecule type" value="Genomic_DNA"/>
</dbReference>
<evidence type="ECO:0000259" key="3">
    <source>
        <dbReference type="Pfam" id="PF07007"/>
    </source>
</evidence>
<evidence type="ECO:0000313" key="4">
    <source>
        <dbReference type="EMBL" id="SCM74546.1"/>
    </source>
</evidence>
<evidence type="ECO:0000256" key="2">
    <source>
        <dbReference type="SAM" id="SignalP"/>
    </source>
</evidence>
<proteinExistence type="predicted"/>
<organism evidence="4">
    <name type="scientific">uncultured Desulfovibrio sp</name>
    <dbReference type="NCBI Taxonomy" id="167968"/>
    <lineage>
        <taxon>Bacteria</taxon>
        <taxon>Pseudomonadati</taxon>
        <taxon>Thermodesulfobacteriota</taxon>
        <taxon>Desulfovibrionia</taxon>
        <taxon>Desulfovibrionales</taxon>
        <taxon>Desulfovibrionaceae</taxon>
        <taxon>Desulfovibrio</taxon>
        <taxon>environmental samples</taxon>
    </lineage>
</organism>